<dbReference type="EMBL" id="JAGINW010000001">
    <property type="protein sequence ID" value="MBP2322764.1"/>
    <property type="molecule type" value="Genomic_DNA"/>
</dbReference>
<organism evidence="4 5">
    <name type="scientific">Kibdelosporangium banguiense</name>
    <dbReference type="NCBI Taxonomy" id="1365924"/>
    <lineage>
        <taxon>Bacteria</taxon>
        <taxon>Bacillati</taxon>
        <taxon>Actinomycetota</taxon>
        <taxon>Actinomycetes</taxon>
        <taxon>Pseudonocardiales</taxon>
        <taxon>Pseudonocardiaceae</taxon>
        <taxon>Kibdelosporangium</taxon>
    </lineage>
</organism>
<evidence type="ECO:0000256" key="2">
    <source>
        <dbReference type="ARBA" id="ARBA00022840"/>
    </source>
</evidence>
<gene>
    <name evidence="4" type="ORF">JOF56_003149</name>
</gene>
<dbReference type="PROSITE" id="PS50943">
    <property type="entry name" value="HTH_CROC1"/>
    <property type="match status" value="1"/>
</dbReference>
<accession>A0ABS4TFK0</accession>
<dbReference type="PANTHER" id="PTHR16305:SF35">
    <property type="entry name" value="TRANSCRIPTIONAL ACTIVATOR DOMAIN"/>
    <property type="match status" value="1"/>
</dbReference>
<dbReference type="InterPro" id="IPR027417">
    <property type="entry name" value="P-loop_NTPase"/>
</dbReference>
<dbReference type="InterPro" id="IPR041664">
    <property type="entry name" value="AAA_16"/>
</dbReference>
<dbReference type="SUPFAM" id="SSF52540">
    <property type="entry name" value="P-loop containing nucleoside triphosphate hydrolases"/>
    <property type="match status" value="1"/>
</dbReference>
<proteinExistence type="predicted"/>
<dbReference type="Proteomes" id="UP001519332">
    <property type="component" value="Unassembled WGS sequence"/>
</dbReference>
<name>A0ABS4TFK0_9PSEU</name>
<evidence type="ECO:0000313" key="5">
    <source>
        <dbReference type="Proteomes" id="UP001519332"/>
    </source>
</evidence>
<feature type="domain" description="HTH cro/C1-type" evidence="3">
    <location>
        <begin position="8"/>
        <end position="63"/>
    </location>
</feature>
<dbReference type="SUPFAM" id="SSF47413">
    <property type="entry name" value="lambda repressor-like DNA-binding domains"/>
    <property type="match status" value="1"/>
</dbReference>
<evidence type="ECO:0000256" key="1">
    <source>
        <dbReference type="ARBA" id="ARBA00022741"/>
    </source>
</evidence>
<keyword evidence="1" id="KW-0547">Nucleotide-binding</keyword>
<dbReference type="InterPro" id="IPR001387">
    <property type="entry name" value="Cro/C1-type_HTH"/>
</dbReference>
<dbReference type="Pfam" id="PF13191">
    <property type="entry name" value="AAA_16"/>
    <property type="match status" value="1"/>
</dbReference>
<dbReference type="Pfam" id="PF13560">
    <property type="entry name" value="HTH_31"/>
    <property type="match status" value="1"/>
</dbReference>
<dbReference type="Gene3D" id="1.10.260.40">
    <property type="entry name" value="lambda repressor-like DNA-binding domains"/>
    <property type="match status" value="1"/>
</dbReference>
<dbReference type="SMART" id="SM00530">
    <property type="entry name" value="HTH_XRE"/>
    <property type="match status" value="1"/>
</dbReference>
<sequence>MSVFGDLLLGFRRSAGLTQEELAAAAGLSVRAIGDLERGRRGRPQRRTIELLADALGLSDDDAAAFLGTARRGDTTRAANVALFDRDGQLATLERLAEAAQAGEGAAALVRAGAGMGKTSLLNVLADREATRGARVVRASGGELEQDFAFGVVRQMLEQILTQAPAAVRDRLLAGPAGQATQILGAGATPLPPDGLPGLLHSLYWLIVHTCDGGPVLLVVDDAHWADLPSLRWLDYLTRRITGLPVLLVLAARPAGTDPAEPMLERIEAQTACHRMTLPALSVDAVARWVRAELGHDADSTFCAACAMAGEGNPLLVRELLRTLREHRVEPTAGQSHLVAEFRGRLLAATVVRQLARQDEATRRLARALVVLGDGTGWHVAAALSGLGEAESLVHADRLRQIGVLGASEVARFSHPLIRAAIAESVMTPVELAVGHARAAELLYAEGSAADAVAAHLLLAEPGDGSWRVDALREAARVARGRGAPEAGARYLRRALREPAAAEQRGDLLLELGSDEVFTDPEAAAGRLSLAMSSLSDPLARGRAAGLLADALFAAHRQQRAVEVLEQAIAELDVTEAAGQEVSWHLQAQLVMIGYEYPSTIGVARQWARRLREHDVAGDTPGQRAVLLALAVAGLVGEASAAVVNDLLDRALRGELPAGGQAGLMLAIAGIGYTATDRLDDAVMRFEQMGELAVRCGSTRMSSQALAGLLNVQARRGEQIPLTPQLVRAGAEGVDITDARARLSFVNTVVGSLIERGDLAGAAEVLAQHGGVTTEAETVLWVPVLLSHCKVQAGLGNMGGALAMLLAYGSHEKQDGAGNPAVASWRLQAARIHAALGRREEARRLAAEELELAHRWGTPRVIGASLCCLGAVTGGAEGRALLAEAVAVLELSPARLESARARYEWGMAACRAGDLDAGRRTLGQALDQAEICGSRVLADQIRAELVAVGVRPGPVPPAAPSLSIIEHRVAVLRSAGRTDRQIAQALLLTPQTVAAIRHS</sequence>
<evidence type="ECO:0000259" key="3">
    <source>
        <dbReference type="PROSITE" id="PS50943"/>
    </source>
</evidence>
<dbReference type="CDD" id="cd00093">
    <property type="entry name" value="HTH_XRE"/>
    <property type="match status" value="1"/>
</dbReference>
<protein>
    <submittedName>
        <fullName evidence="4">Transcriptional regulator with XRE-family HTH domain/tetratricopeptide (TPR) repeat protein</fullName>
    </submittedName>
</protein>
<keyword evidence="5" id="KW-1185">Reference proteome</keyword>
<comment type="caution">
    <text evidence="4">The sequence shown here is derived from an EMBL/GenBank/DDBJ whole genome shotgun (WGS) entry which is preliminary data.</text>
</comment>
<keyword evidence="2" id="KW-0067">ATP-binding</keyword>
<reference evidence="4 5" key="1">
    <citation type="submission" date="2021-03" db="EMBL/GenBank/DDBJ databases">
        <title>Sequencing the genomes of 1000 actinobacteria strains.</title>
        <authorList>
            <person name="Klenk H.-P."/>
        </authorList>
    </citation>
    <scope>NUCLEOTIDE SEQUENCE [LARGE SCALE GENOMIC DNA]</scope>
    <source>
        <strain evidence="4 5">DSM 46670</strain>
    </source>
</reference>
<dbReference type="PANTHER" id="PTHR16305">
    <property type="entry name" value="TESTICULAR SOLUBLE ADENYLYL CYCLASE"/>
    <property type="match status" value="1"/>
</dbReference>
<evidence type="ECO:0000313" key="4">
    <source>
        <dbReference type="EMBL" id="MBP2322764.1"/>
    </source>
</evidence>
<dbReference type="InterPro" id="IPR010982">
    <property type="entry name" value="Lambda_DNA-bd_dom_sf"/>
</dbReference>